<evidence type="ECO:0000256" key="3">
    <source>
        <dbReference type="ARBA" id="ARBA00022917"/>
    </source>
</evidence>
<dbReference type="InterPro" id="IPR001288">
    <property type="entry name" value="Translation_initiation_fac_3"/>
</dbReference>
<evidence type="ECO:0000256" key="5">
    <source>
        <dbReference type="NCBIfam" id="TIGR00168"/>
    </source>
</evidence>
<proteinExistence type="inferred from homology"/>
<dbReference type="GO" id="GO:0016020">
    <property type="term" value="C:membrane"/>
    <property type="evidence" value="ECO:0007669"/>
    <property type="project" value="TreeGrafter"/>
</dbReference>
<dbReference type="Proteomes" id="UP000181728">
    <property type="component" value="Unassembled WGS sequence"/>
</dbReference>
<keyword evidence="3 4" id="KW-0648">Protein biosynthesis</keyword>
<dbReference type="EMBL" id="MLOK01000046">
    <property type="protein sequence ID" value="OIM20911.1"/>
    <property type="molecule type" value="Genomic_DNA"/>
</dbReference>
<evidence type="ECO:0000256" key="1">
    <source>
        <dbReference type="ARBA" id="ARBA00005439"/>
    </source>
</evidence>
<dbReference type="HAMAP" id="MF_00080">
    <property type="entry name" value="IF_3"/>
    <property type="match status" value="1"/>
</dbReference>
<evidence type="ECO:0000256" key="6">
    <source>
        <dbReference type="SAM" id="MobiDB-lite"/>
    </source>
</evidence>
<dbReference type="SUPFAM" id="SSF55200">
    <property type="entry name" value="Translation initiation factor IF3, C-terminal domain"/>
    <property type="match status" value="1"/>
</dbReference>
<gene>
    <name evidence="4 10" type="primary">infC</name>
    <name evidence="9" type="ORF">ATX59_06310</name>
    <name evidence="10" type="ORF">OENI_1291</name>
</gene>
<dbReference type="SUPFAM" id="SSF54364">
    <property type="entry name" value="Translation initiation factor IF3, N-terminal domain"/>
    <property type="match status" value="1"/>
</dbReference>
<feature type="region of interest" description="Disordered" evidence="6">
    <location>
        <begin position="195"/>
        <end position="214"/>
    </location>
</feature>
<dbReference type="GO" id="GO:0032790">
    <property type="term" value="P:ribosome disassembly"/>
    <property type="evidence" value="ECO:0007669"/>
    <property type="project" value="TreeGrafter"/>
</dbReference>
<reference evidence="10 12" key="2">
    <citation type="submission" date="2018-08" db="EMBL/GenBank/DDBJ databases">
        <authorList>
            <person name="Lorentzen P. G. S. M."/>
        </authorList>
    </citation>
    <scope>NUCLEOTIDE SEQUENCE [LARGE SCALE GENOMIC DNA]</scope>
    <source>
        <strain evidence="10 12">CRBO_1381</strain>
    </source>
</reference>
<dbReference type="InterPro" id="IPR019814">
    <property type="entry name" value="Translation_initiation_fac_3_N"/>
</dbReference>
<dbReference type="RefSeq" id="WP_002822234.1">
    <property type="nucleotide sequence ID" value="NZ_CP014324.1"/>
</dbReference>
<dbReference type="GO" id="GO:0003743">
    <property type="term" value="F:translation initiation factor activity"/>
    <property type="evidence" value="ECO:0007669"/>
    <property type="project" value="UniProtKB-UniRule"/>
</dbReference>
<dbReference type="InterPro" id="IPR036788">
    <property type="entry name" value="T_IF-3_C_sf"/>
</dbReference>
<feature type="domain" description="Translation initiation factor 3 C-terminal" evidence="7">
    <location>
        <begin position="104"/>
        <end position="189"/>
    </location>
</feature>
<evidence type="ECO:0000313" key="9">
    <source>
        <dbReference type="EMBL" id="OIM20911.1"/>
    </source>
</evidence>
<dbReference type="NCBIfam" id="TIGR00168">
    <property type="entry name" value="infC"/>
    <property type="match status" value="1"/>
</dbReference>
<dbReference type="Pfam" id="PF05198">
    <property type="entry name" value="IF3_N"/>
    <property type="match status" value="1"/>
</dbReference>
<accession>A0A483BBQ9</accession>
<sequence length="214" mass="24846">MHDSLFLTKKWRIFLIARPQQRPKRQIDLVNENIHFREVMLIDNGSKKVMSTRDAQRIADQRNLDLVIVQAKAQPPVARIMDWGKVKFEQQKKIRENKKKQVIVQTKEVRLSPVIGEGDFETRKKAATKFLVAGNKVKLNLRFRGRMMTHQDVGRQVLMNMAKQLADLANIDQMPQLLGRQMSLLLSPKPEVIKKAQSEKKNKLKENTNAKDED</sequence>
<protein>
    <recommendedName>
        <fullName evidence="4 5">Translation initiation factor IF-3</fullName>
    </recommendedName>
</protein>
<name>A0A483BBQ9_OENOE</name>
<dbReference type="PANTHER" id="PTHR10938">
    <property type="entry name" value="TRANSLATION INITIATION FACTOR IF-3"/>
    <property type="match status" value="1"/>
</dbReference>
<dbReference type="FunFam" id="3.30.110.10:FF:000001">
    <property type="entry name" value="Translation initiation factor IF-3"/>
    <property type="match status" value="1"/>
</dbReference>
<feature type="domain" description="Translation initiation factor 3 N-terminal" evidence="8">
    <location>
        <begin position="30"/>
        <end position="96"/>
    </location>
</feature>
<organism evidence="9 11">
    <name type="scientific">Oenococcus oeni</name>
    <name type="common">Leuconostoc oenos</name>
    <dbReference type="NCBI Taxonomy" id="1247"/>
    <lineage>
        <taxon>Bacteria</taxon>
        <taxon>Bacillati</taxon>
        <taxon>Bacillota</taxon>
        <taxon>Bacilli</taxon>
        <taxon>Lactobacillales</taxon>
        <taxon>Lactobacillaceae</taxon>
        <taxon>Oenococcus</taxon>
    </lineage>
</organism>
<dbReference type="EMBL" id="LR031358">
    <property type="protein sequence ID" value="VDB98526.1"/>
    <property type="molecule type" value="Genomic_DNA"/>
</dbReference>
<dbReference type="PANTHER" id="PTHR10938:SF0">
    <property type="entry name" value="TRANSLATION INITIATION FACTOR IF-3, MITOCHONDRIAL"/>
    <property type="match status" value="1"/>
</dbReference>
<evidence type="ECO:0000256" key="4">
    <source>
        <dbReference type="HAMAP-Rule" id="MF_00080"/>
    </source>
</evidence>
<evidence type="ECO:0000313" key="12">
    <source>
        <dbReference type="Proteomes" id="UP000294726"/>
    </source>
</evidence>
<keyword evidence="4" id="KW-0963">Cytoplasm</keyword>
<comment type="subunit">
    <text evidence="4">Monomer.</text>
</comment>
<comment type="function">
    <text evidence="4">IF-3 binds to the 30S ribosomal subunit and shifts the equilibrium between 70S ribosomes and their 50S and 30S subunits in favor of the free subunits, thus enhancing the availability of 30S subunits on which protein synthesis initiation begins.</text>
</comment>
<dbReference type="GO" id="GO:0043022">
    <property type="term" value="F:ribosome binding"/>
    <property type="evidence" value="ECO:0007669"/>
    <property type="project" value="TreeGrafter"/>
</dbReference>
<reference evidence="9 11" key="1">
    <citation type="journal article" date="2016" name="BMC Genomics">
        <title>Consensus pan-genome assembly of the specialised wine bacterium Oenococcus oeni.</title>
        <authorList>
            <person name="Sternes P.R."/>
            <person name="Borneman A.R."/>
        </authorList>
    </citation>
    <scope>NUCLEOTIDE SEQUENCE [LARGE SCALE GENOMIC DNA]</scope>
    <source>
        <strain evidence="9 11">AWRIB661</strain>
    </source>
</reference>
<dbReference type="Proteomes" id="UP000294726">
    <property type="component" value="Chromosome"/>
</dbReference>
<dbReference type="Gene3D" id="3.10.20.80">
    <property type="entry name" value="Translation initiation factor 3 (IF-3), N-terminal domain"/>
    <property type="match status" value="1"/>
</dbReference>
<comment type="subcellular location">
    <subcellularLocation>
        <location evidence="4">Cytoplasm</location>
    </subcellularLocation>
</comment>
<dbReference type="Gene3D" id="3.30.110.10">
    <property type="entry name" value="Translation initiation factor 3 (IF-3), C-terminal domain"/>
    <property type="match status" value="1"/>
</dbReference>
<dbReference type="Pfam" id="PF00707">
    <property type="entry name" value="IF3_C"/>
    <property type="match status" value="1"/>
</dbReference>
<evidence type="ECO:0000259" key="8">
    <source>
        <dbReference type="Pfam" id="PF05198"/>
    </source>
</evidence>
<evidence type="ECO:0000259" key="7">
    <source>
        <dbReference type="Pfam" id="PF00707"/>
    </source>
</evidence>
<dbReference type="InterPro" id="IPR036787">
    <property type="entry name" value="T_IF-3_N_sf"/>
</dbReference>
<keyword evidence="2 4" id="KW-0396">Initiation factor</keyword>
<dbReference type="GO" id="GO:0005829">
    <property type="term" value="C:cytosol"/>
    <property type="evidence" value="ECO:0007669"/>
    <property type="project" value="TreeGrafter"/>
</dbReference>
<dbReference type="InterPro" id="IPR019815">
    <property type="entry name" value="Translation_initiation_fac_3_C"/>
</dbReference>
<dbReference type="AlphaFoldDB" id="A0A483BBQ9"/>
<evidence type="ECO:0000313" key="11">
    <source>
        <dbReference type="Proteomes" id="UP000181728"/>
    </source>
</evidence>
<comment type="similarity">
    <text evidence="1 4">Belongs to the IF-3 family.</text>
</comment>
<evidence type="ECO:0000256" key="2">
    <source>
        <dbReference type="ARBA" id="ARBA00022540"/>
    </source>
</evidence>
<evidence type="ECO:0000313" key="10">
    <source>
        <dbReference type="EMBL" id="VDB98526.1"/>
    </source>
</evidence>